<dbReference type="EMBL" id="BGPR01000261">
    <property type="protein sequence ID" value="GBM08757.1"/>
    <property type="molecule type" value="Genomic_DNA"/>
</dbReference>
<comment type="caution">
    <text evidence="1">The sequence shown here is derived from an EMBL/GenBank/DDBJ whole genome shotgun (WGS) entry which is preliminary data.</text>
</comment>
<evidence type="ECO:0000313" key="1">
    <source>
        <dbReference type="EMBL" id="GBM08757.1"/>
    </source>
</evidence>
<dbReference type="AlphaFoldDB" id="A0A4Y2CY36"/>
<organism evidence="1 2">
    <name type="scientific">Araneus ventricosus</name>
    <name type="common">Orbweaver spider</name>
    <name type="synonym">Epeira ventricosa</name>
    <dbReference type="NCBI Taxonomy" id="182803"/>
    <lineage>
        <taxon>Eukaryota</taxon>
        <taxon>Metazoa</taxon>
        <taxon>Ecdysozoa</taxon>
        <taxon>Arthropoda</taxon>
        <taxon>Chelicerata</taxon>
        <taxon>Arachnida</taxon>
        <taxon>Araneae</taxon>
        <taxon>Araneomorphae</taxon>
        <taxon>Entelegynae</taxon>
        <taxon>Araneoidea</taxon>
        <taxon>Araneidae</taxon>
        <taxon>Araneus</taxon>
    </lineage>
</organism>
<reference evidence="1 2" key="1">
    <citation type="journal article" date="2019" name="Sci. Rep.">
        <title>Orb-weaving spider Araneus ventricosus genome elucidates the spidroin gene catalogue.</title>
        <authorList>
            <person name="Kono N."/>
            <person name="Nakamura H."/>
            <person name="Ohtoshi R."/>
            <person name="Moran D.A.P."/>
            <person name="Shinohara A."/>
            <person name="Yoshida Y."/>
            <person name="Fujiwara M."/>
            <person name="Mori M."/>
            <person name="Tomita M."/>
            <person name="Arakawa K."/>
        </authorList>
    </citation>
    <scope>NUCLEOTIDE SEQUENCE [LARGE SCALE GENOMIC DNA]</scope>
</reference>
<sequence length="246" mass="27768">MPHQRDSFARQTWSASCPKTCRIFGEIIFHIYDNSIPLFALSGTLHHIAPPASTCLEPFGSFLVWMDGEELNKKRISIFISDPKNQPQSIRRDLRSFLGALLGAIRATRRLRSTLCLNARGRNLCSRSLNSSVARKAFFRHRRPPSHPSYVEINFSTPESCPRHPHNSPALRLSELIRRRTCQVLKQPLAKKCQIKKLAEGPADGSGSGSRADAVDVSPLLLSWIRSGRFLESFMDWCEKLGLEMV</sequence>
<gene>
    <name evidence="1" type="ORF">AVEN_960_1</name>
</gene>
<accession>A0A4Y2CY36</accession>
<dbReference type="Proteomes" id="UP000499080">
    <property type="component" value="Unassembled WGS sequence"/>
</dbReference>
<name>A0A4Y2CY36_ARAVE</name>
<evidence type="ECO:0000313" key="2">
    <source>
        <dbReference type="Proteomes" id="UP000499080"/>
    </source>
</evidence>
<proteinExistence type="predicted"/>
<protein>
    <submittedName>
        <fullName evidence="1">Uncharacterized protein</fullName>
    </submittedName>
</protein>
<keyword evidence="2" id="KW-1185">Reference proteome</keyword>